<name>A0A4R3V6C6_9BURK</name>
<dbReference type="AlphaFoldDB" id="A0A4R3V6C6"/>
<dbReference type="RefSeq" id="WP_132475124.1">
    <property type="nucleotide sequence ID" value="NZ_SMBX01000003.1"/>
</dbReference>
<dbReference type="EMBL" id="SMBX01000003">
    <property type="protein sequence ID" value="TCV00536.1"/>
    <property type="molecule type" value="Genomic_DNA"/>
</dbReference>
<comment type="caution">
    <text evidence="2">The sequence shown here is derived from an EMBL/GenBank/DDBJ whole genome shotgun (WGS) entry which is preliminary data.</text>
</comment>
<organism evidence="2 3">
    <name type="scientific">Paracandidimonas soli</name>
    <dbReference type="NCBI Taxonomy" id="1917182"/>
    <lineage>
        <taxon>Bacteria</taxon>
        <taxon>Pseudomonadati</taxon>
        <taxon>Pseudomonadota</taxon>
        <taxon>Betaproteobacteria</taxon>
        <taxon>Burkholderiales</taxon>
        <taxon>Alcaligenaceae</taxon>
        <taxon>Paracandidimonas</taxon>
    </lineage>
</organism>
<keyword evidence="3" id="KW-1185">Reference proteome</keyword>
<accession>A0A4R3V6C6</accession>
<evidence type="ECO:0000313" key="3">
    <source>
        <dbReference type="Proteomes" id="UP000294692"/>
    </source>
</evidence>
<reference evidence="2 3" key="1">
    <citation type="submission" date="2019-03" db="EMBL/GenBank/DDBJ databases">
        <title>Genomic Encyclopedia of Type Strains, Phase IV (KMG-IV): sequencing the most valuable type-strain genomes for metagenomic binning, comparative biology and taxonomic classification.</title>
        <authorList>
            <person name="Goeker M."/>
        </authorList>
    </citation>
    <scope>NUCLEOTIDE SEQUENCE [LARGE SCALE GENOMIC DNA]</scope>
    <source>
        <strain evidence="2 3">DSM 100048</strain>
    </source>
</reference>
<feature type="region of interest" description="Disordered" evidence="1">
    <location>
        <begin position="82"/>
        <end position="108"/>
    </location>
</feature>
<sequence>MKHHILVPGRRIGRSLLAASLQQMIDAHALSRLTVPLEAALADPALATCLRNTALASIDAAKTHPPSITYFPLAQADRMRLAAGDRDDYEEESPQTVPAQADKDSHDC</sequence>
<gene>
    <name evidence="2" type="ORF">EV686_103116</name>
</gene>
<protein>
    <submittedName>
        <fullName evidence="2">Uncharacterized protein</fullName>
    </submittedName>
</protein>
<dbReference type="Proteomes" id="UP000294692">
    <property type="component" value="Unassembled WGS sequence"/>
</dbReference>
<evidence type="ECO:0000313" key="2">
    <source>
        <dbReference type="EMBL" id="TCV00536.1"/>
    </source>
</evidence>
<evidence type="ECO:0000256" key="1">
    <source>
        <dbReference type="SAM" id="MobiDB-lite"/>
    </source>
</evidence>
<proteinExistence type="predicted"/>